<evidence type="ECO:0000313" key="10">
    <source>
        <dbReference type="Proteomes" id="UP000278222"/>
    </source>
</evidence>
<comment type="similarity">
    <text evidence="3">Belongs to the UbiH/COQ6 family.</text>
</comment>
<evidence type="ECO:0000313" key="9">
    <source>
        <dbReference type="EMBL" id="ROP90831.1"/>
    </source>
</evidence>
<keyword evidence="5" id="KW-0274">FAD</keyword>
<dbReference type="InterPro" id="IPR002938">
    <property type="entry name" value="FAD-bd"/>
</dbReference>
<feature type="domain" description="FAD-binding" evidence="8">
    <location>
        <begin position="13"/>
        <end position="328"/>
    </location>
</feature>
<dbReference type="OrthoDB" id="9796623at2"/>
<dbReference type="NCBIfam" id="TIGR01988">
    <property type="entry name" value="Ubi-OHases"/>
    <property type="match status" value="1"/>
</dbReference>
<dbReference type="InterPro" id="IPR036188">
    <property type="entry name" value="FAD/NAD-bd_sf"/>
</dbReference>
<evidence type="ECO:0000256" key="6">
    <source>
        <dbReference type="ARBA" id="ARBA00023002"/>
    </source>
</evidence>
<dbReference type="Gene3D" id="3.50.50.60">
    <property type="entry name" value="FAD/NAD(P)-binding domain"/>
    <property type="match status" value="2"/>
</dbReference>
<dbReference type="InterPro" id="IPR010971">
    <property type="entry name" value="UbiH/COQ6"/>
</dbReference>
<dbReference type="GO" id="GO:0004497">
    <property type="term" value="F:monooxygenase activity"/>
    <property type="evidence" value="ECO:0007669"/>
    <property type="project" value="UniProtKB-KW"/>
</dbReference>
<dbReference type="PROSITE" id="PS01304">
    <property type="entry name" value="UBIH"/>
    <property type="match status" value="1"/>
</dbReference>
<dbReference type="GO" id="GO:0016705">
    <property type="term" value="F:oxidoreductase activity, acting on paired donors, with incorporation or reduction of molecular oxygen"/>
    <property type="evidence" value="ECO:0007669"/>
    <property type="project" value="InterPro"/>
</dbReference>
<dbReference type="EMBL" id="RJKX01000014">
    <property type="protein sequence ID" value="ROP90831.1"/>
    <property type="molecule type" value="Genomic_DNA"/>
</dbReference>
<keyword evidence="6" id="KW-0560">Oxidoreductase</keyword>
<protein>
    <submittedName>
        <fullName evidence="9">2-octaprenyl-6-methoxyphenol hydroxylase</fullName>
    </submittedName>
</protein>
<evidence type="ECO:0000256" key="7">
    <source>
        <dbReference type="ARBA" id="ARBA00023033"/>
    </source>
</evidence>
<dbReference type="PANTHER" id="PTHR43876:SF7">
    <property type="entry name" value="UBIQUINONE BIOSYNTHESIS MONOOXYGENASE COQ6, MITOCHONDRIAL"/>
    <property type="match status" value="1"/>
</dbReference>
<organism evidence="9 10">
    <name type="scientific">Stella humosa</name>
    <dbReference type="NCBI Taxonomy" id="94"/>
    <lineage>
        <taxon>Bacteria</taxon>
        <taxon>Pseudomonadati</taxon>
        <taxon>Pseudomonadota</taxon>
        <taxon>Alphaproteobacteria</taxon>
        <taxon>Rhodospirillales</taxon>
        <taxon>Stellaceae</taxon>
        <taxon>Stella</taxon>
    </lineage>
</organism>
<evidence type="ECO:0000259" key="8">
    <source>
        <dbReference type="Pfam" id="PF01494"/>
    </source>
</evidence>
<sequence length="416" mass="44171">MTRAHPVARPQRVETIVVGGGLVGLTLAAALAQAGMDVLVVDREPPATALAPAFDGRASAIAYGSRRVLEGIGLWPLVADDAAPIAGIRVVDAGSPLFLHYDHRAVGDQPLGHIVENRVLRHALHRLAATLPTLRHLAPRQVVSIDRDANGATVTLDDGQAWRGNLLVAADGRQSAVRAAAGIGVRTHPYPQTAIVTTAVHEAPHRDVAIEHFLPAGPFAILPLTPAEGEPHRSSLVWTERSVAAPGLLALDEPAFTAELAARFGDHWGAVRPSGPRFAYPLALQWADRMVADRLALVGDAAHVIHPIAGQGLNLGIRDVAALAECLVDARRLGLDVGQPGPLARYAAWRRLDTTMLGLVTDGLNRLFSNDVAPLRAARRLGLAAVDRMAPLKRLFMQHAMGTTGDLPRLARGQPL</sequence>
<comment type="cofactor">
    <cofactor evidence="1">
        <name>FAD</name>
        <dbReference type="ChEBI" id="CHEBI:57692"/>
    </cofactor>
</comment>
<name>A0A3N1LCR5_9PROT</name>
<comment type="pathway">
    <text evidence="2">Cofactor biosynthesis; ubiquinone biosynthesis.</text>
</comment>
<dbReference type="GO" id="GO:0110142">
    <property type="term" value="C:ubiquinone biosynthesis complex"/>
    <property type="evidence" value="ECO:0007669"/>
    <property type="project" value="UniProtKB-ARBA"/>
</dbReference>
<gene>
    <name evidence="9" type="ORF">EDC65_2690</name>
</gene>
<keyword evidence="7" id="KW-0503">Monooxygenase</keyword>
<dbReference type="FunFam" id="3.50.50.60:FF:000021">
    <property type="entry name" value="Ubiquinone biosynthesis monooxygenase COQ6"/>
    <property type="match status" value="1"/>
</dbReference>
<dbReference type="SUPFAM" id="SSF51905">
    <property type="entry name" value="FAD/NAD(P)-binding domain"/>
    <property type="match status" value="1"/>
</dbReference>
<dbReference type="RefSeq" id="WP_123690248.1">
    <property type="nucleotide sequence ID" value="NZ_AP019700.1"/>
</dbReference>
<keyword evidence="10" id="KW-1185">Reference proteome</keyword>
<dbReference type="UniPathway" id="UPA00232"/>
<proteinExistence type="inferred from homology"/>
<dbReference type="PANTHER" id="PTHR43876">
    <property type="entry name" value="UBIQUINONE BIOSYNTHESIS MONOOXYGENASE COQ6, MITOCHONDRIAL"/>
    <property type="match status" value="1"/>
</dbReference>
<evidence type="ECO:0000256" key="1">
    <source>
        <dbReference type="ARBA" id="ARBA00001974"/>
    </source>
</evidence>
<dbReference type="InterPro" id="IPR018168">
    <property type="entry name" value="Ubi_Hdrlase_CS"/>
</dbReference>
<accession>A0A3N1LCR5</accession>
<evidence type="ECO:0000256" key="5">
    <source>
        <dbReference type="ARBA" id="ARBA00022827"/>
    </source>
</evidence>
<dbReference type="GO" id="GO:0071949">
    <property type="term" value="F:FAD binding"/>
    <property type="evidence" value="ECO:0007669"/>
    <property type="project" value="InterPro"/>
</dbReference>
<comment type="caution">
    <text evidence="9">The sequence shown here is derived from an EMBL/GenBank/DDBJ whole genome shotgun (WGS) entry which is preliminary data.</text>
</comment>
<dbReference type="PRINTS" id="PR00420">
    <property type="entry name" value="RNGMNOXGNASE"/>
</dbReference>
<dbReference type="Pfam" id="PF01494">
    <property type="entry name" value="FAD_binding_3"/>
    <property type="match status" value="1"/>
</dbReference>
<reference evidence="9 10" key="1">
    <citation type="submission" date="2018-11" db="EMBL/GenBank/DDBJ databases">
        <title>Genomic Encyclopedia of Type Strains, Phase IV (KMG-IV): sequencing the most valuable type-strain genomes for metagenomic binning, comparative biology and taxonomic classification.</title>
        <authorList>
            <person name="Goeker M."/>
        </authorList>
    </citation>
    <scope>NUCLEOTIDE SEQUENCE [LARGE SCALE GENOMIC DNA]</scope>
    <source>
        <strain evidence="9 10">DSM 5900</strain>
    </source>
</reference>
<dbReference type="AlphaFoldDB" id="A0A3N1LCR5"/>
<evidence type="ECO:0000256" key="4">
    <source>
        <dbReference type="ARBA" id="ARBA00022630"/>
    </source>
</evidence>
<dbReference type="InterPro" id="IPR051205">
    <property type="entry name" value="UbiH/COQ6_monooxygenase"/>
</dbReference>
<evidence type="ECO:0000256" key="2">
    <source>
        <dbReference type="ARBA" id="ARBA00004749"/>
    </source>
</evidence>
<dbReference type="GO" id="GO:0006744">
    <property type="term" value="P:ubiquinone biosynthetic process"/>
    <property type="evidence" value="ECO:0007669"/>
    <property type="project" value="UniProtKB-UniPathway"/>
</dbReference>
<keyword evidence="4" id="KW-0285">Flavoprotein</keyword>
<evidence type="ECO:0000256" key="3">
    <source>
        <dbReference type="ARBA" id="ARBA00005349"/>
    </source>
</evidence>
<dbReference type="Proteomes" id="UP000278222">
    <property type="component" value="Unassembled WGS sequence"/>
</dbReference>